<dbReference type="PANTHER" id="PTHR43245:SF55">
    <property type="entry name" value="NAD(P)-BINDING DOMAIN-CONTAINING PROTEIN"/>
    <property type="match status" value="1"/>
</dbReference>
<feature type="domain" description="Capsular polysaccharide assembling protein CapF C-terminal" evidence="2">
    <location>
        <begin position="253"/>
        <end position="363"/>
    </location>
</feature>
<dbReference type="InterPro" id="IPR001509">
    <property type="entry name" value="Epimerase_deHydtase"/>
</dbReference>
<dbReference type="PANTHER" id="PTHR43245">
    <property type="entry name" value="BIFUNCTIONAL POLYMYXIN RESISTANCE PROTEIN ARNA"/>
    <property type="match status" value="1"/>
</dbReference>
<dbReference type="NCBIfam" id="NF047837">
    <property type="entry name" value="UDPAcbARedWbcJ"/>
    <property type="match status" value="1"/>
</dbReference>
<sequence length="368" mass="41925">MRVLITGADGFIGKNLVVHLDEMEDVDVVKFSRENSISQLASMCSEVDFVIHLAGINRPENDDEFTAGNEGLTNILCDALSMTGRKIPVIYSSSIQADRNNPYGRSKLYSEQTISAYSVSTGSKSYIYRLPNVFGKWCKPNYNSVIATFCHNIANDLEIQISDPNVSLDLVYIDDVVKEFVSVVTKSKQSEKIEVSPVYSIKLGELAEQIRGFRDNRKHFNIDRVGMGLTRCLYATYLSYQKPENFSYDLIQNSDKRGSFVEILKTVDSGQFSYFTSRPGETRGEHYHHTKNEKFLVVSGKAKFQFRNIITNENYTLHTSDEKPQIIETIPGWAHDITNIGQSEMVVFLWANEIFDKENPDTYRYKIE</sequence>
<dbReference type="InterPro" id="IPR050177">
    <property type="entry name" value="Lipid_A_modif_metabolic_enz"/>
</dbReference>
<dbReference type="InterPro" id="IPR036291">
    <property type="entry name" value="NAD(P)-bd_dom_sf"/>
</dbReference>
<reference evidence="3" key="1">
    <citation type="submission" date="2018-06" db="EMBL/GenBank/DDBJ databases">
        <authorList>
            <person name="Zhirakovskaya E."/>
        </authorList>
    </citation>
    <scope>NUCLEOTIDE SEQUENCE</scope>
</reference>
<dbReference type="EMBL" id="UOFZ01000127">
    <property type="protein sequence ID" value="VAX13589.1"/>
    <property type="molecule type" value="Genomic_DNA"/>
</dbReference>
<dbReference type="Gene3D" id="2.60.120.10">
    <property type="entry name" value="Jelly Rolls"/>
    <property type="match status" value="1"/>
</dbReference>
<evidence type="ECO:0000259" key="1">
    <source>
        <dbReference type="Pfam" id="PF01370"/>
    </source>
</evidence>
<protein>
    <submittedName>
        <fullName evidence="3">Capsular polysaccharide synthesis enzyme Cap5F</fullName>
    </submittedName>
</protein>
<evidence type="ECO:0000313" key="3">
    <source>
        <dbReference type="EMBL" id="VAX13589.1"/>
    </source>
</evidence>
<dbReference type="InterPro" id="IPR029303">
    <property type="entry name" value="CapF_C"/>
</dbReference>
<proteinExistence type="predicted"/>
<gene>
    <name evidence="3" type="ORF">MNBD_GAMMA24-1615</name>
</gene>
<dbReference type="InterPro" id="IPR011051">
    <property type="entry name" value="RmlC_Cupin_sf"/>
</dbReference>
<dbReference type="AlphaFoldDB" id="A0A3B1B5M7"/>
<name>A0A3B1B5M7_9ZZZZ</name>
<dbReference type="SUPFAM" id="SSF51735">
    <property type="entry name" value="NAD(P)-binding Rossmann-fold domains"/>
    <property type="match status" value="1"/>
</dbReference>
<accession>A0A3B1B5M7</accession>
<dbReference type="CDD" id="cd07007">
    <property type="entry name" value="cupin_CapF-like_C"/>
    <property type="match status" value="1"/>
</dbReference>
<organism evidence="3">
    <name type="scientific">hydrothermal vent metagenome</name>
    <dbReference type="NCBI Taxonomy" id="652676"/>
    <lineage>
        <taxon>unclassified sequences</taxon>
        <taxon>metagenomes</taxon>
        <taxon>ecological metagenomes</taxon>
    </lineage>
</organism>
<dbReference type="Gene3D" id="3.40.50.720">
    <property type="entry name" value="NAD(P)-binding Rossmann-like Domain"/>
    <property type="match status" value="1"/>
</dbReference>
<evidence type="ECO:0000259" key="2">
    <source>
        <dbReference type="Pfam" id="PF14667"/>
    </source>
</evidence>
<dbReference type="Pfam" id="PF01370">
    <property type="entry name" value="Epimerase"/>
    <property type="match status" value="1"/>
</dbReference>
<dbReference type="SUPFAM" id="SSF51182">
    <property type="entry name" value="RmlC-like cupins"/>
    <property type="match status" value="1"/>
</dbReference>
<dbReference type="Pfam" id="PF14667">
    <property type="entry name" value="Polysacc_synt_C"/>
    <property type="match status" value="1"/>
</dbReference>
<dbReference type="InterPro" id="IPR014710">
    <property type="entry name" value="RmlC-like_jellyroll"/>
</dbReference>
<feature type="domain" description="NAD-dependent epimerase/dehydratase" evidence="1">
    <location>
        <begin position="3"/>
        <end position="191"/>
    </location>
</feature>